<evidence type="ECO:0000313" key="4">
    <source>
        <dbReference type="Proteomes" id="UP000198420"/>
    </source>
</evidence>
<dbReference type="Gene3D" id="1.10.12.10">
    <property type="entry name" value="Lyase 2-enoyl-coa Hydratase, Chain A, domain 2"/>
    <property type="match status" value="1"/>
</dbReference>
<keyword evidence="2" id="KW-0456">Lyase</keyword>
<dbReference type="AlphaFoldDB" id="A0A238VUD2"/>
<dbReference type="Proteomes" id="UP000198420">
    <property type="component" value="Unassembled WGS sequence"/>
</dbReference>
<keyword evidence="4" id="KW-1185">Reference proteome</keyword>
<protein>
    <submittedName>
        <fullName evidence="3">Enoyl-CoA hydratase/carnithine racemase</fullName>
    </submittedName>
</protein>
<sequence length="257" mass="26841">MGEGLRFEAAGGVGTVTIDRPAKRNAMSADMWRALPGILDGFAADPDVRVVVLTGAGGNFCAGADISELDDIHRDDDSHLSTVAERALAAFGKPTLAAIEGYCVGGGCQLAAACDLRFAAGDARFGITPARLGLVYPAAATARLVRLVGPSAAKYLLYSADLVDAAHALRIGLLDEVVPEGALHDRVAAFTETLASRSLLTQQATKDIVDAIVAAGPVGEKTQRWLAEVAASGEVSEGIAAFLERRAPEFPWKSRLR</sequence>
<evidence type="ECO:0000256" key="1">
    <source>
        <dbReference type="ARBA" id="ARBA00005254"/>
    </source>
</evidence>
<reference evidence="4" key="1">
    <citation type="submission" date="2017-06" db="EMBL/GenBank/DDBJ databases">
        <authorList>
            <person name="Varghese N."/>
            <person name="Submissions S."/>
        </authorList>
    </citation>
    <scope>NUCLEOTIDE SEQUENCE [LARGE SCALE GENOMIC DNA]</scope>
    <source>
        <strain evidence="4">DSM 44485</strain>
    </source>
</reference>
<dbReference type="SUPFAM" id="SSF52096">
    <property type="entry name" value="ClpP/crotonase"/>
    <property type="match status" value="1"/>
</dbReference>
<dbReference type="PANTHER" id="PTHR11941:SF127">
    <property type="entry name" value="ENOYL-COA HYDRATASE ECHA18 (ENOYL HYDRASE) (UNSATURATED ACYL-COA HYDRATASE) (CROTONASE)-RELATED"/>
    <property type="match status" value="1"/>
</dbReference>
<organism evidence="3 4">
    <name type="scientific">Actinomadura mexicana</name>
    <dbReference type="NCBI Taxonomy" id="134959"/>
    <lineage>
        <taxon>Bacteria</taxon>
        <taxon>Bacillati</taxon>
        <taxon>Actinomycetota</taxon>
        <taxon>Actinomycetes</taxon>
        <taxon>Streptosporangiales</taxon>
        <taxon>Thermomonosporaceae</taxon>
        <taxon>Actinomadura</taxon>
    </lineage>
</organism>
<dbReference type="GO" id="GO:0006635">
    <property type="term" value="P:fatty acid beta-oxidation"/>
    <property type="evidence" value="ECO:0007669"/>
    <property type="project" value="TreeGrafter"/>
</dbReference>
<name>A0A238VUD2_9ACTN</name>
<comment type="similarity">
    <text evidence="1">Belongs to the enoyl-CoA hydratase/isomerase family.</text>
</comment>
<dbReference type="RefSeq" id="WP_089310574.1">
    <property type="nucleotide sequence ID" value="NZ_FZNP01000002.1"/>
</dbReference>
<dbReference type="InterPro" id="IPR029045">
    <property type="entry name" value="ClpP/crotonase-like_dom_sf"/>
</dbReference>
<dbReference type="Gene3D" id="3.90.226.10">
    <property type="entry name" value="2-enoyl-CoA Hydratase, Chain A, domain 1"/>
    <property type="match status" value="1"/>
</dbReference>
<dbReference type="EMBL" id="FZNP01000002">
    <property type="protein sequence ID" value="SNR37089.1"/>
    <property type="molecule type" value="Genomic_DNA"/>
</dbReference>
<proteinExistence type="inferred from homology"/>
<dbReference type="OrthoDB" id="4608673at2"/>
<dbReference type="CDD" id="cd06558">
    <property type="entry name" value="crotonase-like"/>
    <property type="match status" value="1"/>
</dbReference>
<dbReference type="InterPro" id="IPR014748">
    <property type="entry name" value="Enoyl-CoA_hydra_C"/>
</dbReference>
<dbReference type="GO" id="GO:0016829">
    <property type="term" value="F:lyase activity"/>
    <property type="evidence" value="ECO:0007669"/>
    <property type="project" value="UniProtKB-KW"/>
</dbReference>
<dbReference type="Pfam" id="PF00378">
    <property type="entry name" value="ECH_1"/>
    <property type="match status" value="1"/>
</dbReference>
<dbReference type="PANTHER" id="PTHR11941">
    <property type="entry name" value="ENOYL-COA HYDRATASE-RELATED"/>
    <property type="match status" value="1"/>
</dbReference>
<evidence type="ECO:0000313" key="3">
    <source>
        <dbReference type="EMBL" id="SNR37089.1"/>
    </source>
</evidence>
<evidence type="ECO:0000256" key="2">
    <source>
        <dbReference type="ARBA" id="ARBA00023239"/>
    </source>
</evidence>
<gene>
    <name evidence="3" type="ORF">SAMN06265355_102300</name>
</gene>
<accession>A0A238VUD2</accession>
<dbReference type="InterPro" id="IPR001753">
    <property type="entry name" value="Enoyl-CoA_hydra/iso"/>
</dbReference>